<keyword evidence="1" id="KW-1133">Transmembrane helix</keyword>
<dbReference type="InterPro" id="IPR030891">
    <property type="entry name" value="HaoB_nitrify"/>
</dbReference>
<proteinExistence type="predicted"/>
<keyword evidence="3" id="KW-1185">Reference proteome</keyword>
<name>A0A1Y5TY13_9PROT</name>
<evidence type="ECO:0000256" key="1">
    <source>
        <dbReference type="SAM" id="Phobius"/>
    </source>
</evidence>
<keyword evidence="1" id="KW-0812">Transmembrane</keyword>
<protein>
    <recommendedName>
        <fullName evidence="4">Hydroxylamine oxidation protein HaoB</fullName>
    </recommendedName>
</protein>
<feature type="transmembrane region" description="Helical" evidence="1">
    <location>
        <begin position="12"/>
        <end position="35"/>
    </location>
</feature>
<organism evidence="2 3">
    <name type="scientific">Oceanibacterium hippocampi</name>
    <dbReference type="NCBI Taxonomy" id="745714"/>
    <lineage>
        <taxon>Bacteria</taxon>
        <taxon>Pseudomonadati</taxon>
        <taxon>Pseudomonadota</taxon>
        <taxon>Alphaproteobacteria</taxon>
        <taxon>Sneathiellales</taxon>
        <taxon>Sneathiellaceae</taxon>
        <taxon>Oceanibacterium</taxon>
    </lineage>
</organism>
<keyword evidence="1" id="KW-0472">Membrane</keyword>
<dbReference type="Proteomes" id="UP000193200">
    <property type="component" value="Unassembled WGS sequence"/>
</dbReference>
<evidence type="ECO:0000313" key="3">
    <source>
        <dbReference type="Proteomes" id="UP000193200"/>
    </source>
</evidence>
<evidence type="ECO:0000313" key="2">
    <source>
        <dbReference type="EMBL" id="SLN76624.1"/>
    </source>
</evidence>
<reference evidence="2 3" key="1">
    <citation type="submission" date="2017-03" db="EMBL/GenBank/DDBJ databases">
        <authorList>
            <person name="Afonso C.L."/>
            <person name="Miller P.J."/>
            <person name="Scott M.A."/>
            <person name="Spackman E."/>
            <person name="Goraichik I."/>
            <person name="Dimitrov K.M."/>
            <person name="Suarez D.L."/>
            <person name="Swayne D.E."/>
        </authorList>
    </citation>
    <scope>NUCLEOTIDE SEQUENCE [LARGE SCALE GENOMIC DNA]</scope>
    <source>
        <strain evidence="2 3">CECT 7691</strain>
    </source>
</reference>
<evidence type="ECO:0008006" key="4">
    <source>
        <dbReference type="Google" id="ProtNLM"/>
    </source>
</evidence>
<dbReference type="InParanoid" id="A0A1Y5TY13"/>
<accession>A0A1Y5TY13</accession>
<sequence length="339" mass="35784">MDLAGIPESRTAPGLATGIGVAMLIAGGILTVYALQAEDPPPPYVYEMAEAAQPSGDAQALAGAVPGATPMTVSVKTAFGGKVVARGEVLSRDGGPDLIVGWTSEIGEPVLRSDISVDEERRLVEALRTHLPADSLVYAMPALSGRLAAMLPARFPLAGADDRATVRLPDPWTGARPAILGIEDRWRPGPDRQADALFSAFVEALGAAATDGVARLRDLAEGRDSYLVLHVRDAFDLGVAAPERFSVGLRDFPGSGNVHDASKLVKTWVRDEGYAAYAVIRRDANALRAYYFADTIGNATLLGQLLPFSSARLGQVPDASLVFQEGGYWVYRLATGTIG</sequence>
<dbReference type="AlphaFoldDB" id="A0A1Y5TY13"/>
<gene>
    <name evidence="2" type="ORF">OCH7691_04151</name>
</gene>
<dbReference type="EMBL" id="FWFR01000005">
    <property type="protein sequence ID" value="SLN76624.1"/>
    <property type="molecule type" value="Genomic_DNA"/>
</dbReference>
<dbReference type="RefSeq" id="WP_085885496.1">
    <property type="nucleotide sequence ID" value="NZ_FWFR01000005.1"/>
</dbReference>
<dbReference type="NCBIfam" id="TIGR04392">
    <property type="entry name" value="haoB_nitrify"/>
    <property type="match status" value="1"/>
</dbReference>
<dbReference type="OrthoDB" id="9781003at2"/>